<dbReference type="Proteomes" id="UP000018211">
    <property type="component" value="Unassembled WGS sequence"/>
</dbReference>
<name>A0AAV2VJB7_9VIBR</name>
<proteinExistence type="predicted"/>
<organism evidence="2 3">
    <name type="scientific">Vibrio nigripulchritudo SOn1</name>
    <dbReference type="NCBI Taxonomy" id="1238450"/>
    <lineage>
        <taxon>Bacteria</taxon>
        <taxon>Pseudomonadati</taxon>
        <taxon>Pseudomonadota</taxon>
        <taxon>Gammaproteobacteria</taxon>
        <taxon>Vibrionales</taxon>
        <taxon>Vibrionaceae</taxon>
        <taxon>Vibrio</taxon>
    </lineage>
</organism>
<feature type="domain" description="FRG" evidence="1">
    <location>
        <begin position="18"/>
        <end position="118"/>
    </location>
</feature>
<dbReference type="AlphaFoldDB" id="A0AAV2VJB7"/>
<protein>
    <recommendedName>
        <fullName evidence="1">FRG domain-containing protein</fullName>
    </recommendedName>
</protein>
<evidence type="ECO:0000313" key="2">
    <source>
        <dbReference type="EMBL" id="CCO44760.1"/>
    </source>
</evidence>
<dbReference type="RefSeq" id="WP_022610488.1">
    <property type="nucleotide sequence ID" value="NZ_LK391965.1"/>
</dbReference>
<reference evidence="2 3" key="1">
    <citation type="journal article" date="2013" name="ISME J.">
        <title>Comparative genomics of pathogenic lineages of Vibrio nigripulchritudo identifies virulence-associated traits.</title>
        <authorList>
            <person name="Goudenege D."/>
            <person name="Labreuche Y."/>
            <person name="Krin E."/>
            <person name="Ansquer D."/>
            <person name="Mangenot S."/>
            <person name="Calteau A."/>
            <person name="Medigue C."/>
            <person name="Mazel D."/>
            <person name="Polz M.F."/>
            <person name="Le Roux F."/>
        </authorList>
    </citation>
    <scope>NUCLEOTIDE SEQUENCE [LARGE SCALE GENOMIC DNA]</scope>
    <source>
        <strain evidence="2 3">SOn1</strain>
    </source>
</reference>
<evidence type="ECO:0000259" key="1">
    <source>
        <dbReference type="SMART" id="SM00901"/>
    </source>
</evidence>
<dbReference type="InterPro" id="IPR014966">
    <property type="entry name" value="FRG-dom"/>
</dbReference>
<comment type="caution">
    <text evidence="2">The sequence shown here is derived from an EMBL/GenBank/DDBJ whole genome shotgun (WGS) entry which is preliminary data.</text>
</comment>
<dbReference type="EMBL" id="CAOF01000029">
    <property type="protein sequence ID" value="CCO44760.1"/>
    <property type="molecule type" value="Genomic_DNA"/>
</dbReference>
<sequence length="449" mass="51799">MTTFIKSVNELEAHFSKYKKGYLYRGQVKHFVDSKGRTNIPTSFSRHGCIPDVMFKWTHYAKAMIRGYSSVDYFDIDLELSQAILQHYGWRSFYVDLTKSFSIACWFASNAYEESKSIHMSEDIHENPVWLVHKDAKYSQSKGNGHIYIIDCLALETLDIKIHDLTLMQGNEGRLRFYAQQACLVGNLNDRLPPQVIASHIEVPSSVLKDYCEKNLIHDVSDVFPSSDEDFVLKTLLSLPWEKMNIDSPISTFRRGLEIPDYEDNFIKHLPPNVTLYENFWVSDNRNDSDNPFKGLIFYKLPQFSYYANTNEEFDLGLVSEALKRHGDFVVEIDGLVKIVEAQEEYIYEKGIHVSVDEDGYISVSGLVVSHPSSVVAGVGTNVGWIYKNNHNAWKRVDHQDECPCNNSLRHQLQFSLLRMLNEAIKNEELIIENNYCYRHKSVPSPLHI</sequence>
<evidence type="ECO:0000313" key="3">
    <source>
        <dbReference type="Proteomes" id="UP000018211"/>
    </source>
</evidence>
<accession>A0AAV2VJB7</accession>
<dbReference type="SMART" id="SM00901">
    <property type="entry name" value="FRG"/>
    <property type="match status" value="1"/>
</dbReference>
<gene>
    <name evidence="2" type="ORF">VIBNISOn1_1240001</name>
</gene>